<protein>
    <submittedName>
        <fullName evidence="2">Uncharacterized protein</fullName>
    </submittedName>
</protein>
<keyword evidence="3" id="KW-1185">Reference proteome</keyword>
<proteinExistence type="predicted"/>
<evidence type="ECO:0000256" key="1">
    <source>
        <dbReference type="SAM" id="MobiDB-lite"/>
    </source>
</evidence>
<dbReference type="EMBL" id="SJPN01000026">
    <property type="protein sequence ID" value="TWT89233.1"/>
    <property type="molecule type" value="Genomic_DNA"/>
</dbReference>
<dbReference type="AlphaFoldDB" id="A0A5C5ZSP1"/>
<evidence type="ECO:0000313" key="3">
    <source>
        <dbReference type="Proteomes" id="UP000320176"/>
    </source>
</evidence>
<dbReference type="Proteomes" id="UP000320176">
    <property type="component" value="Unassembled WGS sequence"/>
</dbReference>
<gene>
    <name evidence="2" type="ORF">Pla52n_68670</name>
</gene>
<comment type="caution">
    <text evidence="2">The sequence shown here is derived from an EMBL/GenBank/DDBJ whole genome shotgun (WGS) entry which is preliminary data.</text>
</comment>
<sequence length="102" mass="11012">MSVSADMIPAPSGPSELKILCCTLFLSVSISSVGPLITDSSESIIERSFVTKLPSNESKSPINGICSSKSDFRPDSSVPNNNRAPEMICVRLSWLRSVKPLR</sequence>
<name>A0A5C5ZSP1_9BACT</name>
<feature type="compositionally biased region" description="Polar residues" evidence="1">
    <location>
        <begin position="54"/>
        <end position="69"/>
    </location>
</feature>
<feature type="region of interest" description="Disordered" evidence="1">
    <location>
        <begin position="54"/>
        <end position="79"/>
    </location>
</feature>
<evidence type="ECO:0000313" key="2">
    <source>
        <dbReference type="EMBL" id="TWT89233.1"/>
    </source>
</evidence>
<reference evidence="2 3" key="1">
    <citation type="submission" date="2019-02" db="EMBL/GenBank/DDBJ databases">
        <title>Deep-cultivation of Planctomycetes and their phenomic and genomic characterization uncovers novel biology.</title>
        <authorList>
            <person name="Wiegand S."/>
            <person name="Jogler M."/>
            <person name="Boedeker C."/>
            <person name="Pinto D."/>
            <person name="Vollmers J."/>
            <person name="Rivas-Marin E."/>
            <person name="Kohn T."/>
            <person name="Peeters S.H."/>
            <person name="Heuer A."/>
            <person name="Rast P."/>
            <person name="Oberbeckmann S."/>
            <person name="Bunk B."/>
            <person name="Jeske O."/>
            <person name="Meyerdierks A."/>
            <person name="Storesund J.E."/>
            <person name="Kallscheuer N."/>
            <person name="Luecker S."/>
            <person name="Lage O.M."/>
            <person name="Pohl T."/>
            <person name="Merkel B.J."/>
            <person name="Hornburger P."/>
            <person name="Mueller R.-W."/>
            <person name="Bruemmer F."/>
            <person name="Labrenz M."/>
            <person name="Spormann A.M."/>
            <person name="Op Den Camp H."/>
            <person name="Overmann J."/>
            <person name="Amann R."/>
            <person name="Jetten M.S.M."/>
            <person name="Mascher T."/>
            <person name="Medema M.H."/>
            <person name="Devos D.P."/>
            <person name="Kaster A.-K."/>
            <person name="Ovreas L."/>
            <person name="Rohde M."/>
            <person name="Galperin M.Y."/>
            <person name="Jogler C."/>
        </authorList>
    </citation>
    <scope>NUCLEOTIDE SEQUENCE [LARGE SCALE GENOMIC DNA]</scope>
    <source>
        <strain evidence="2 3">Pla52n</strain>
    </source>
</reference>
<organism evidence="2 3">
    <name type="scientific">Stieleria varia</name>
    <dbReference type="NCBI Taxonomy" id="2528005"/>
    <lineage>
        <taxon>Bacteria</taxon>
        <taxon>Pseudomonadati</taxon>
        <taxon>Planctomycetota</taxon>
        <taxon>Planctomycetia</taxon>
        <taxon>Pirellulales</taxon>
        <taxon>Pirellulaceae</taxon>
        <taxon>Stieleria</taxon>
    </lineage>
</organism>
<accession>A0A5C5ZSP1</accession>